<sequence>MGGDRISVASRFVSLLKVFVLRGLEMVREMGKLGREDPRRVVHSLKVGLALTIVSLLYYFDPTYTNFGVSAMWAIMTVVVVFEYSVGATLSKGLNRGMATMLAGALGILAHHLASLSGRIGEPILLGFLVFLLAASFTFVRFFPNIKARYDYGMLIFILTFALVSVSGYRDDEVLELARKRLCTVIIGGVTCFTVSIVVWPVWAGESLHDLVALNMEKLGNFLEAFGEAYMDTSGDREVCGDFNASLKGYKSILNSKSNEESLANFAWWEPCHGRFRFRHPWRQYLKIGTLTRQCAYRIEALDGCLSNKPPATPQAWKRLQEACKRVSTESAKTIKHLSNSLKTMTNSSSSVNVHRESCKAAAKSLESLLETTRWNNEADLATLISVATVASLLIDIAECLEKIAESVDELSSLARFKNTDSPVVVASSRKACTVKVSHAVIVMDDNGAPCSVKQTPVS</sequence>
<keyword evidence="2" id="KW-1185">Reference proteome</keyword>
<organism evidence="1 2">
    <name type="scientific">Melastoma candidum</name>
    <dbReference type="NCBI Taxonomy" id="119954"/>
    <lineage>
        <taxon>Eukaryota</taxon>
        <taxon>Viridiplantae</taxon>
        <taxon>Streptophyta</taxon>
        <taxon>Embryophyta</taxon>
        <taxon>Tracheophyta</taxon>
        <taxon>Spermatophyta</taxon>
        <taxon>Magnoliopsida</taxon>
        <taxon>eudicotyledons</taxon>
        <taxon>Gunneridae</taxon>
        <taxon>Pentapetalae</taxon>
        <taxon>rosids</taxon>
        <taxon>malvids</taxon>
        <taxon>Myrtales</taxon>
        <taxon>Melastomataceae</taxon>
        <taxon>Melastomatoideae</taxon>
        <taxon>Melastomateae</taxon>
        <taxon>Melastoma</taxon>
    </lineage>
</organism>
<proteinExistence type="predicted"/>
<reference evidence="2" key="1">
    <citation type="journal article" date="2023" name="Front. Plant Sci.">
        <title>Chromosomal-level genome assembly of Melastoma candidum provides insights into trichome evolution.</title>
        <authorList>
            <person name="Zhong Y."/>
            <person name="Wu W."/>
            <person name="Sun C."/>
            <person name="Zou P."/>
            <person name="Liu Y."/>
            <person name="Dai S."/>
            <person name="Zhou R."/>
        </authorList>
    </citation>
    <scope>NUCLEOTIDE SEQUENCE [LARGE SCALE GENOMIC DNA]</scope>
</reference>
<evidence type="ECO:0000313" key="2">
    <source>
        <dbReference type="Proteomes" id="UP001057402"/>
    </source>
</evidence>
<evidence type="ECO:0000313" key="1">
    <source>
        <dbReference type="EMBL" id="KAI4386145.1"/>
    </source>
</evidence>
<name>A0ACB9S453_9MYRT</name>
<dbReference type="Proteomes" id="UP001057402">
    <property type="component" value="Chromosome 2"/>
</dbReference>
<gene>
    <name evidence="1" type="ORF">MLD38_004104</name>
</gene>
<accession>A0ACB9S453</accession>
<comment type="caution">
    <text evidence="1">The sequence shown here is derived from an EMBL/GenBank/DDBJ whole genome shotgun (WGS) entry which is preliminary data.</text>
</comment>
<protein>
    <submittedName>
        <fullName evidence="1">Uncharacterized protein</fullName>
    </submittedName>
</protein>
<dbReference type="EMBL" id="CM042881">
    <property type="protein sequence ID" value="KAI4386145.1"/>
    <property type="molecule type" value="Genomic_DNA"/>
</dbReference>